<sequence length="404" mass="43436">MASLPRGEVAPRDGSIPSVGLAETPFGIYLHIPFCTVRCGYCDFNTYTATELRGVTRQSFVDDLLAEIGFAERVLAANGSPLRPAATVFIGGGTPTLLPEGDISRVLDAVRASFGIADGAEVTIEANPDTVTRESLRAFAEAGVTRVSVGMQSAVPRVLSILDRTHEPAAVGTAIAWAKQAGLQTSVDLIYGTPGETLDEWRTSLSAAIALETDHISAYSLIVEEGTALERRIRRGDLDPIDDDTHADMYEMADALLAEAGFDWYEVSNWSRGADARSRHNLSYWQGTDWWGFGPGAHSHLNGVRWWNVKHPAAYAERISAGESPALEREVLDADQRADEVVLLGLRVRDGIALDGLRPTGRTAVAGLIADGLVEGTQAIAGRLVLTTRGRLLADFVVRTILAD</sequence>
<proteinExistence type="inferred from homology"/>
<name>A0A6J6BT77_9ZZZZ</name>
<dbReference type="SFLD" id="SFLDG01082">
    <property type="entry name" value="B12-binding_domain_containing"/>
    <property type="match status" value="1"/>
</dbReference>
<dbReference type="Gene3D" id="3.20.20.70">
    <property type="entry name" value="Aldolase class I"/>
    <property type="match status" value="1"/>
</dbReference>
<dbReference type="SMART" id="SM00729">
    <property type="entry name" value="Elp3"/>
    <property type="match status" value="1"/>
</dbReference>
<dbReference type="NCBIfam" id="TIGR00539">
    <property type="entry name" value="hemN_rel"/>
    <property type="match status" value="1"/>
</dbReference>
<organism evidence="9">
    <name type="scientific">freshwater metagenome</name>
    <dbReference type="NCBI Taxonomy" id="449393"/>
    <lineage>
        <taxon>unclassified sequences</taxon>
        <taxon>metagenomes</taxon>
        <taxon>ecological metagenomes</taxon>
    </lineage>
</organism>
<gene>
    <name evidence="9" type="ORF">UFOPK1413_00758</name>
</gene>
<dbReference type="SFLD" id="SFLDF00562">
    <property type="entry name" value="HemN-like__clustered_with_heat"/>
    <property type="match status" value="1"/>
</dbReference>
<dbReference type="GO" id="GO:0004109">
    <property type="term" value="F:coproporphyrinogen oxidase activity"/>
    <property type="evidence" value="ECO:0007669"/>
    <property type="project" value="InterPro"/>
</dbReference>
<accession>A0A6J6BT77</accession>
<comment type="similarity">
    <text evidence="1">Belongs to the anaerobic coproporphyrinogen-III oxidase family. HemW subfamily.</text>
</comment>
<dbReference type="Pfam" id="PF04055">
    <property type="entry name" value="Radical_SAM"/>
    <property type="match status" value="1"/>
</dbReference>
<dbReference type="PROSITE" id="PS51918">
    <property type="entry name" value="RADICAL_SAM"/>
    <property type="match status" value="1"/>
</dbReference>
<dbReference type="SFLD" id="SFLDG01065">
    <property type="entry name" value="anaerobic_coproporphyrinogen-I"/>
    <property type="match status" value="2"/>
</dbReference>
<dbReference type="AlphaFoldDB" id="A0A6J6BT77"/>
<dbReference type="EMBL" id="CAEZSG010000117">
    <property type="protein sequence ID" value="CAB4541519.1"/>
    <property type="molecule type" value="Genomic_DNA"/>
</dbReference>
<dbReference type="SFLD" id="SFLDS00029">
    <property type="entry name" value="Radical_SAM"/>
    <property type="match status" value="2"/>
</dbReference>
<protein>
    <submittedName>
        <fullName evidence="9">Unannotated protein</fullName>
    </submittedName>
</protein>
<keyword evidence="4" id="KW-0479">Metal-binding</keyword>
<dbReference type="InterPro" id="IPR058240">
    <property type="entry name" value="rSAM_sf"/>
</dbReference>
<dbReference type="GO" id="GO:0005737">
    <property type="term" value="C:cytoplasm"/>
    <property type="evidence" value="ECO:0007669"/>
    <property type="project" value="InterPro"/>
</dbReference>
<evidence type="ECO:0000256" key="6">
    <source>
        <dbReference type="ARBA" id="ARBA00023014"/>
    </source>
</evidence>
<keyword evidence="7" id="KW-0143">Chaperone</keyword>
<dbReference type="InterPro" id="IPR007197">
    <property type="entry name" value="rSAM"/>
</dbReference>
<evidence type="ECO:0000256" key="7">
    <source>
        <dbReference type="ARBA" id="ARBA00023186"/>
    </source>
</evidence>
<keyword evidence="6" id="KW-0411">Iron-sulfur</keyword>
<evidence type="ECO:0000256" key="4">
    <source>
        <dbReference type="ARBA" id="ARBA00022723"/>
    </source>
</evidence>
<dbReference type="GO" id="GO:0046872">
    <property type="term" value="F:metal ion binding"/>
    <property type="evidence" value="ECO:0007669"/>
    <property type="project" value="UniProtKB-KW"/>
</dbReference>
<dbReference type="PANTHER" id="PTHR13932:SF5">
    <property type="entry name" value="RADICAL S-ADENOSYL METHIONINE DOMAIN-CONTAINING PROTEIN 1, MITOCHONDRIAL"/>
    <property type="match status" value="1"/>
</dbReference>
<keyword evidence="2" id="KW-0349">Heme</keyword>
<dbReference type="InterPro" id="IPR004559">
    <property type="entry name" value="HemW-like"/>
</dbReference>
<evidence type="ECO:0000256" key="1">
    <source>
        <dbReference type="ARBA" id="ARBA00006100"/>
    </source>
</evidence>
<dbReference type="InterPro" id="IPR034505">
    <property type="entry name" value="Coproporphyrinogen-III_oxidase"/>
</dbReference>
<dbReference type="SUPFAM" id="SSF102114">
    <property type="entry name" value="Radical SAM enzymes"/>
    <property type="match status" value="1"/>
</dbReference>
<evidence type="ECO:0000313" key="9">
    <source>
        <dbReference type="EMBL" id="CAB4541519.1"/>
    </source>
</evidence>
<dbReference type="InterPro" id="IPR006638">
    <property type="entry name" value="Elp3/MiaA/NifB-like_rSAM"/>
</dbReference>
<reference evidence="9" key="1">
    <citation type="submission" date="2020-05" db="EMBL/GenBank/DDBJ databases">
        <authorList>
            <person name="Chiriac C."/>
            <person name="Salcher M."/>
            <person name="Ghai R."/>
            <person name="Kavagutti S V."/>
        </authorList>
    </citation>
    <scope>NUCLEOTIDE SEQUENCE</scope>
</reference>
<evidence type="ECO:0000259" key="8">
    <source>
        <dbReference type="PROSITE" id="PS51918"/>
    </source>
</evidence>
<feature type="domain" description="Radical SAM core" evidence="8">
    <location>
        <begin position="20"/>
        <end position="263"/>
    </location>
</feature>
<dbReference type="PANTHER" id="PTHR13932">
    <property type="entry name" value="COPROPORPHYRINIGEN III OXIDASE"/>
    <property type="match status" value="1"/>
</dbReference>
<evidence type="ECO:0000256" key="2">
    <source>
        <dbReference type="ARBA" id="ARBA00022617"/>
    </source>
</evidence>
<evidence type="ECO:0000256" key="3">
    <source>
        <dbReference type="ARBA" id="ARBA00022691"/>
    </source>
</evidence>
<dbReference type="GO" id="GO:0006779">
    <property type="term" value="P:porphyrin-containing compound biosynthetic process"/>
    <property type="evidence" value="ECO:0007669"/>
    <property type="project" value="InterPro"/>
</dbReference>
<dbReference type="InterPro" id="IPR013785">
    <property type="entry name" value="Aldolase_TIM"/>
</dbReference>
<evidence type="ECO:0000256" key="5">
    <source>
        <dbReference type="ARBA" id="ARBA00023004"/>
    </source>
</evidence>
<dbReference type="CDD" id="cd01335">
    <property type="entry name" value="Radical_SAM"/>
    <property type="match status" value="1"/>
</dbReference>
<dbReference type="GO" id="GO:0051539">
    <property type="term" value="F:4 iron, 4 sulfur cluster binding"/>
    <property type="evidence" value="ECO:0007669"/>
    <property type="project" value="InterPro"/>
</dbReference>
<keyword evidence="3" id="KW-0949">S-adenosyl-L-methionine</keyword>
<keyword evidence="5" id="KW-0408">Iron</keyword>
<dbReference type="SFLD" id="SFLDF00288">
    <property type="entry name" value="HemN-like__clustered_with_nucl"/>
    <property type="match status" value="1"/>
</dbReference>